<protein>
    <recommendedName>
        <fullName evidence="2">DICT domain-containing protein</fullName>
    </recommendedName>
</protein>
<dbReference type="EMBL" id="BAAAQK010000026">
    <property type="protein sequence ID" value="GAA1873805.1"/>
    <property type="molecule type" value="Genomic_DNA"/>
</dbReference>
<evidence type="ECO:0000313" key="4">
    <source>
        <dbReference type="Proteomes" id="UP001500449"/>
    </source>
</evidence>
<proteinExistence type="predicted"/>
<dbReference type="RefSeq" id="WP_344425650.1">
    <property type="nucleotide sequence ID" value="NZ_BAAAQK010000026.1"/>
</dbReference>
<keyword evidence="1" id="KW-0175">Coiled coil</keyword>
<reference evidence="3 4" key="1">
    <citation type="journal article" date="2019" name="Int. J. Syst. Evol. Microbiol.">
        <title>The Global Catalogue of Microorganisms (GCM) 10K type strain sequencing project: providing services to taxonomists for standard genome sequencing and annotation.</title>
        <authorList>
            <consortium name="The Broad Institute Genomics Platform"/>
            <consortium name="The Broad Institute Genome Sequencing Center for Infectious Disease"/>
            <person name="Wu L."/>
            <person name="Ma J."/>
        </authorList>
    </citation>
    <scope>NUCLEOTIDE SEQUENCE [LARGE SCALE GENOMIC DNA]</scope>
    <source>
        <strain evidence="3 4">JCM 16009</strain>
    </source>
</reference>
<dbReference type="Pfam" id="PF10069">
    <property type="entry name" value="DICT"/>
    <property type="match status" value="1"/>
</dbReference>
<dbReference type="SUPFAM" id="SSF55073">
    <property type="entry name" value="Nucleotide cyclase"/>
    <property type="match status" value="1"/>
</dbReference>
<feature type="coiled-coil region" evidence="1">
    <location>
        <begin position="187"/>
        <end position="214"/>
    </location>
</feature>
<dbReference type="InterPro" id="IPR029787">
    <property type="entry name" value="Nucleotide_cyclase"/>
</dbReference>
<dbReference type="Gene3D" id="3.30.70.270">
    <property type="match status" value="1"/>
</dbReference>
<dbReference type="InterPro" id="IPR043128">
    <property type="entry name" value="Rev_trsase/Diguanyl_cyclase"/>
</dbReference>
<comment type="caution">
    <text evidence="3">The sequence shown here is derived from an EMBL/GenBank/DDBJ whole genome shotgun (WGS) entry which is preliminary data.</text>
</comment>
<gene>
    <name evidence="3" type="ORF">GCM10009836_63530</name>
</gene>
<sequence length="370" mass="40839">MTITARDEAGRLYGKRLLVEISHAIERFAMAGPPGEPLVVIAMFQKWSYFEREVEVYRRIADSGALTIVGLAEDLPPRLPPGVRHALVDAQDPLAREWSVTVLGPHGGATLVARDLERVGSGAPTLEAGRQFRGRWSFRREDAYRQVLRLRSQLRLPHETVAAIDRVLGDVVAVPEPLAQDQWDAPLRFLTERVDQAERLRLTAEERLADALEEGHDRDPRTGLHTVGFLDRWTRGLGEGTLPIGLVLLRVFGVSDLRARHGLRAELAALHGVADCVADMLGEVDKVVRLGRDDFLAVLPSWAPADVDRFGAEACVRVNRLSDHYPFVHLPGVAAATVTRRRPLPVDQLAREVTGATRGNVPVPVSVDGR</sequence>
<keyword evidence="4" id="KW-1185">Reference proteome</keyword>
<feature type="domain" description="DICT" evidence="2">
    <location>
        <begin position="12"/>
        <end position="115"/>
    </location>
</feature>
<evidence type="ECO:0000259" key="2">
    <source>
        <dbReference type="Pfam" id="PF10069"/>
    </source>
</evidence>
<organism evidence="3 4">
    <name type="scientific">Pseudonocardia ailaonensis</name>
    <dbReference type="NCBI Taxonomy" id="367279"/>
    <lineage>
        <taxon>Bacteria</taxon>
        <taxon>Bacillati</taxon>
        <taxon>Actinomycetota</taxon>
        <taxon>Actinomycetes</taxon>
        <taxon>Pseudonocardiales</taxon>
        <taxon>Pseudonocardiaceae</taxon>
        <taxon>Pseudonocardia</taxon>
    </lineage>
</organism>
<accession>A0ABN2NKW7</accession>
<name>A0ABN2NKW7_9PSEU</name>
<dbReference type="InterPro" id="IPR019278">
    <property type="entry name" value="DICT_dom"/>
</dbReference>
<evidence type="ECO:0000256" key="1">
    <source>
        <dbReference type="SAM" id="Coils"/>
    </source>
</evidence>
<evidence type="ECO:0000313" key="3">
    <source>
        <dbReference type="EMBL" id="GAA1873805.1"/>
    </source>
</evidence>
<dbReference type="Proteomes" id="UP001500449">
    <property type="component" value="Unassembled WGS sequence"/>
</dbReference>